<feature type="transmembrane region" description="Helical" evidence="1">
    <location>
        <begin position="71"/>
        <end position="99"/>
    </location>
</feature>
<gene>
    <name evidence="2" type="ORF">BXT86_04530</name>
</gene>
<evidence type="ECO:0000313" key="3">
    <source>
        <dbReference type="Proteomes" id="UP000191663"/>
    </source>
</evidence>
<evidence type="ECO:0000256" key="1">
    <source>
        <dbReference type="SAM" id="Phobius"/>
    </source>
</evidence>
<keyword evidence="1" id="KW-1133">Transmembrane helix</keyword>
<dbReference type="Proteomes" id="UP000191663">
    <property type="component" value="Unassembled WGS sequence"/>
</dbReference>
<evidence type="ECO:0000313" key="2">
    <source>
        <dbReference type="EMBL" id="OPX17803.1"/>
    </source>
</evidence>
<comment type="caution">
    <text evidence="2">The sequence shown here is derived from an EMBL/GenBank/DDBJ whole genome shotgun (WGS) entry which is preliminary data.</text>
</comment>
<sequence length="102" mass="11947">MEIENLLRLLNENRVRYVIIGASAFPIHGYTRATLVDSSPLFVLIFQNVVLSLFSAFFADRDCEWAEWSFYIFLFFFVMLNPVLRYLSIGSASLVFWFISFI</sequence>
<protein>
    <submittedName>
        <fullName evidence="2">Uncharacterized protein</fullName>
    </submittedName>
</protein>
<organism evidence="2 3">
    <name type="scientific">candidate division WOR-3 bacterium 4484_100</name>
    <dbReference type="NCBI Taxonomy" id="1936077"/>
    <lineage>
        <taxon>Bacteria</taxon>
        <taxon>Bacteria division WOR-3</taxon>
    </lineage>
</organism>
<dbReference type="AlphaFoldDB" id="A0A1V4QEL2"/>
<feature type="transmembrane region" description="Helical" evidence="1">
    <location>
        <begin position="41"/>
        <end position="59"/>
    </location>
</feature>
<dbReference type="EMBL" id="MUKB01000075">
    <property type="protein sequence ID" value="OPX17803.1"/>
    <property type="molecule type" value="Genomic_DNA"/>
</dbReference>
<name>A0A1V4QEL2_UNCW3</name>
<reference evidence="3" key="1">
    <citation type="submission" date="2017-01" db="EMBL/GenBank/DDBJ databases">
        <title>Novel pathways for hydrocarbon cycling and metabolic interdependencies in hydrothermal sediment communities.</title>
        <authorList>
            <person name="Dombrowski N."/>
            <person name="Seitz K."/>
            <person name="Teske A."/>
            <person name="Baker B."/>
        </authorList>
    </citation>
    <scope>NUCLEOTIDE SEQUENCE [LARGE SCALE GENOMIC DNA]</scope>
</reference>
<keyword evidence="1" id="KW-0472">Membrane</keyword>
<accession>A0A1V4QEL2</accession>
<keyword evidence="1" id="KW-0812">Transmembrane</keyword>
<proteinExistence type="predicted"/>